<feature type="signal peptide" evidence="2">
    <location>
        <begin position="1"/>
        <end position="22"/>
    </location>
</feature>
<feature type="region of interest" description="Disordered" evidence="1">
    <location>
        <begin position="188"/>
        <end position="223"/>
    </location>
</feature>
<gene>
    <name evidence="3" type="ORF">GCM10009777_40090</name>
</gene>
<evidence type="ECO:0000256" key="1">
    <source>
        <dbReference type="SAM" id="MobiDB-lite"/>
    </source>
</evidence>
<dbReference type="EMBL" id="BAAAOH010000001">
    <property type="protein sequence ID" value="GAA1998776.1"/>
    <property type="molecule type" value="Genomic_DNA"/>
</dbReference>
<protein>
    <submittedName>
        <fullName evidence="3">Uncharacterized protein</fullName>
    </submittedName>
</protein>
<dbReference type="Proteomes" id="UP001500326">
    <property type="component" value="Unassembled WGS sequence"/>
</dbReference>
<sequence length="245" mass="26100">MVIAWRWVVAVALIAVTSSLSACTVHIPSVEARSQGESALTTRMEEALDVLDPFVPSLLRDPESVPSSLTPEVSGINVIVGLEDVTVGDVPGKTTLYGLEEDSGSITAHLLVEGYGAAGGRITDASVGLYGCATATGTLGEPMPDWNLDDEDCPQWLSTLRAHTQSRYTETSVVAAIEANAGKLVRMTDPGASSRRTRNRSPRCNCVPRRSSRSQQAPAGGPTIGRLFRRVALATRRELRGVLTE</sequence>
<name>A0ABP5EKR4_9MICO</name>
<dbReference type="PROSITE" id="PS51257">
    <property type="entry name" value="PROKAR_LIPOPROTEIN"/>
    <property type="match status" value="1"/>
</dbReference>
<comment type="caution">
    <text evidence="3">The sequence shown here is derived from an EMBL/GenBank/DDBJ whole genome shotgun (WGS) entry which is preliminary data.</text>
</comment>
<organism evidence="3 4">
    <name type="scientific">Microbacterium pumilum</name>
    <dbReference type="NCBI Taxonomy" id="344165"/>
    <lineage>
        <taxon>Bacteria</taxon>
        <taxon>Bacillati</taxon>
        <taxon>Actinomycetota</taxon>
        <taxon>Actinomycetes</taxon>
        <taxon>Micrococcales</taxon>
        <taxon>Microbacteriaceae</taxon>
        <taxon>Microbacterium</taxon>
    </lineage>
</organism>
<feature type="chain" id="PRO_5046696544" evidence="2">
    <location>
        <begin position="23"/>
        <end position="245"/>
    </location>
</feature>
<keyword evidence="4" id="KW-1185">Reference proteome</keyword>
<reference evidence="4" key="1">
    <citation type="journal article" date="2019" name="Int. J. Syst. Evol. Microbiol.">
        <title>The Global Catalogue of Microorganisms (GCM) 10K type strain sequencing project: providing services to taxonomists for standard genome sequencing and annotation.</title>
        <authorList>
            <consortium name="The Broad Institute Genomics Platform"/>
            <consortium name="The Broad Institute Genome Sequencing Center for Infectious Disease"/>
            <person name="Wu L."/>
            <person name="Ma J."/>
        </authorList>
    </citation>
    <scope>NUCLEOTIDE SEQUENCE [LARGE SCALE GENOMIC DNA]</scope>
    <source>
        <strain evidence="4">JCM 14902</strain>
    </source>
</reference>
<accession>A0ABP5EKR4</accession>
<evidence type="ECO:0000313" key="4">
    <source>
        <dbReference type="Proteomes" id="UP001500326"/>
    </source>
</evidence>
<keyword evidence="2" id="KW-0732">Signal</keyword>
<evidence type="ECO:0000313" key="3">
    <source>
        <dbReference type="EMBL" id="GAA1998776.1"/>
    </source>
</evidence>
<proteinExistence type="predicted"/>
<evidence type="ECO:0000256" key="2">
    <source>
        <dbReference type="SAM" id="SignalP"/>
    </source>
</evidence>